<dbReference type="AlphaFoldDB" id="A0A248UCE5"/>
<gene>
    <name evidence="1" type="ORF">CES85_5199</name>
</gene>
<evidence type="ECO:0000313" key="1">
    <source>
        <dbReference type="EMBL" id="ASV84405.1"/>
    </source>
</evidence>
<accession>A0A248UCE5</accession>
<sequence length="38" mass="4319">MFRQTPPIALYSAILPPITATSPSSIRTVDHRRFYDKA</sequence>
<dbReference type="KEGG" id="och:CES85_5199"/>
<dbReference type="Proteomes" id="UP000215256">
    <property type="component" value="Chromosome 2"/>
</dbReference>
<name>A0A248UCE5_9HYPH</name>
<organism evidence="1 2">
    <name type="scientific">Ochrobactrum quorumnocens</name>
    <dbReference type="NCBI Taxonomy" id="271865"/>
    <lineage>
        <taxon>Bacteria</taxon>
        <taxon>Pseudomonadati</taxon>
        <taxon>Pseudomonadota</taxon>
        <taxon>Alphaproteobacteria</taxon>
        <taxon>Hyphomicrobiales</taxon>
        <taxon>Brucellaceae</taxon>
        <taxon>Brucella/Ochrobactrum group</taxon>
        <taxon>Ochrobactrum</taxon>
    </lineage>
</organism>
<protein>
    <submittedName>
        <fullName evidence="1">Uncharacterized protein</fullName>
    </submittedName>
</protein>
<dbReference type="EMBL" id="CP022603">
    <property type="protein sequence ID" value="ASV84405.1"/>
    <property type="molecule type" value="Genomic_DNA"/>
</dbReference>
<evidence type="ECO:0000313" key="2">
    <source>
        <dbReference type="Proteomes" id="UP000215256"/>
    </source>
</evidence>
<proteinExistence type="predicted"/>
<reference evidence="1 2" key="1">
    <citation type="submission" date="2017-07" db="EMBL/GenBank/DDBJ databases">
        <title>Phylogenetic study on the rhizospheric bacterium Ochrobactrum sp. A44.</title>
        <authorList>
            <person name="Krzyzanowska D.M."/>
            <person name="Ossowicki A."/>
            <person name="Rajewska M."/>
            <person name="Maciag T."/>
            <person name="Kaczynski Z."/>
            <person name="Czerwicka M."/>
            <person name="Jafra S."/>
        </authorList>
    </citation>
    <scope>NUCLEOTIDE SEQUENCE [LARGE SCALE GENOMIC DNA]</scope>
    <source>
        <strain evidence="1 2">A44</strain>
    </source>
</reference>